<dbReference type="InterPro" id="IPR013249">
    <property type="entry name" value="RNA_pol_sigma70_r4_t2"/>
</dbReference>
<protein>
    <submittedName>
        <fullName evidence="7">RNA polymerase sigma factor</fullName>
    </submittedName>
</protein>
<dbReference type="Gene3D" id="1.10.1740.10">
    <property type="match status" value="1"/>
</dbReference>
<keyword evidence="2" id="KW-0805">Transcription regulation</keyword>
<dbReference type="CDD" id="cd06171">
    <property type="entry name" value="Sigma70_r4"/>
    <property type="match status" value="1"/>
</dbReference>
<dbReference type="InterPro" id="IPR036388">
    <property type="entry name" value="WH-like_DNA-bd_sf"/>
</dbReference>
<feature type="domain" description="RNA polymerase sigma factor 70 region 4 type 2" evidence="6">
    <location>
        <begin position="136"/>
        <end position="187"/>
    </location>
</feature>
<proteinExistence type="inferred from homology"/>
<feature type="domain" description="RNA polymerase sigma-70 region 2" evidence="5">
    <location>
        <begin position="37"/>
        <end position="103"/>
    </location>
</feature>
<accession>A0ABP8UEK1</accession>
<dbReference type="NCBIfam" id="TIGR02937">
    <property type="entry name" value="sigma70-ECF"/>
    <property type="match status" value="1"/>
</dbReference>
<name>A0ABP8UEK1_9ACTN</name>
<keyword evidence="3" id="KW-0731">Sigma factor</keyword>
<comment type="similarity">
    <text evidence="1">Belongs to the sigma-70 factor family. ECF subfamily.</text>
</comment>
<evidence type="ECO:0000259" key="6">
    <source>
        <dbReference type="Pfam" id="PF08281"/>
    </source>
</evidence>
<organism evidence="7 8">
    <name type="scientific">Actinoallomurus vinaceus</name>
    <dbReference type="NCBI Taxonomy" id="1080074"/>
    <lineage>
        <taxon>Bacteria</taxon>
        <taxon>Bacillati</taxon>
        <taxon>Actinomycetota</taxon>
        <taxon>Actinomycetes</taxon>
        <taxon>Streptosporangiales</taxon>
        <taxon>Thermomonosporaceae</taxon>
        <taxon>Actinoallomurus</taxon>
    </lineage>
</organism>
<evidence type="ECO:0000259" key="5">
    <source>
        <dbReference type="Pfam" id="PF04542"/>
    </source>
</evidence>
<dbReference type="Proteomes" id="UP001501442">
    <property type="component" value="Unassembled WGS sequence"/>
</dbReference>
<dbReference type="InterPro" id="IPR013324">
    <property type="entry name" value="RNA_pol_sigma_r3/r4-like"/>
</dbReference>
<evidence type="ECO:0000256" key="1">
    <source>
        <dbReference type="ARBA" id="ARBA00010641"/>
    </source>
</evidence>
<keyword evidence="8" id="KW-1185">Reference proteome</keyword>
<dbReference type="InterPro" id="IPR013325">
    <property type="entry name" value="RNA_pol_sigma_r2"/>
</dbReference>
<dbReference type="PANTHER" id="PTHR43133">
    <property type="entry name" value="RNA POLYMERASE ECF-TYPE SIGMA FACTO"/>
    <property type="match status" value="1"/>
</dbReference>
<dbReference type="Gene3D" id="1.10.10.10">
    <property type="entry name" value="Winged helix-like DNA-binding domain superfamily/Winged helix DNA-binding domain"/>
    <property type="match status" value="1"/>
</dbReference>
<dbReference type="PANTHER" id="PTHR43133:SF25">
    <property type="entry name" value="RNA POLYMERASE SIGMA FACTOR RFAY-RELATED"/>
    <property type="match status" value="1"/>
</dbReference>
<dbReference type="Pfam" id="PF04542">
    <property type="entry name" value="Sigma70_r2"/>
    <property type="match status" value="1"/>
</dbReference>
<dbReference type="InterPro" id="IPR039425">
    <property type="entry name" value="RNA_pol_sigma-70-like"/>
</dbReference>
<dbReference type="InterPro" id="IPR007627">
    <property type="entry name" value="RNA_pol_sigma70_r2"/>
</dbReference>
<keyword evidence="4" id="KW-0804">Transcription</keyword>
<sequence>MKEPPTAAPPDVGPDARTDASVIERSWHDPEWFGVIFDAYFAEIHGYVARRLDPQAADDIASETFHAAFRQRKRFDLSRGSARPWLYGIATNLIAKHRRSEARKFRALGRLSGERSADGHEDRVVTRVSAQHMKGRLARVVGDLPADQRDVLLLVVLAGLSYEEAAQALDVPYGTVASRFSRARQKLRRALGGVDPMVDQEGPTDG</sequence>
<evidence type="ECO:0000313" key="7">
    <source>
        <dbReference type="EMBL" id="GAA4630287.1"/>
    </source>
</evidence>
<gene>
    <name evidence="7" type="ORF">GCM10023196_055020</name>
</gene>
<dbReference type="EMBL" id="BAABHK010000008">
    <property type="protein sequence ID" value="GAA4630287.1"/>
    <property type="molecule type" value="Genomic_DNA"/>
</dbReference>
<evidence type="ECO:0000256" key="3">
    <source>
        <dbReference type="ARBA" id="ARBA00023082"/>
    </source>
</evidence>
<comment type="caution">
    <text evidence="7">The sequence shown here is derived from an EMBL/GenBank/DDBJ whole genome shotgun (WGS) entry which is preliminary data.</text>
</comment>
<dbReference type="RefSeq" id="WP_345433953.1">
    <property type="nucleotide sequence ID" value="NZ_BAABHK010000008.1"/>
</dbReference>
<dbReference type="Pfam" id="PF08281">
    <property type="entry name" value="Sigma70_r4_2"/>
    <property type="match status" value="1"/>
</dbReference>
<evidence type="ECO:0000313" key="8">
    <source>
        <dbReference type="Proteomes" id="UP001501442"/>
    </source>
</evidence>
<evidence type="ECO:0000256" key="2">
    <source>
        <dbReference type="ARBA" id="ARBA00023015"/>
    </source>
</evidence>
<reference evidence="8" key="1">
    <citation type="journal article" date="2019" name="Int. J. Syst. Evol. Microbiol.">
        <title>The Global Catalogue of Microorganisms (GCM) 10K type strain sequencing project: providing services to taxonomists for standard genome sequencing and annotation.</title>
        <authorList>
            <consortium name="The Broad Institute Genomics Platform"/>
            <consortium name="The Broad Institute Genome Sequencing Center for Infectious Disease"/>
            <person name="Wu L."/>
            <person name="Ma J."/>
        </authorList>
    </citation>
    <scope>NUCLEOTIDE SEQUENCE [LARGE SCALE GENOMIC DNA]</scope>
    <source>
        <strain evidence="8">JCM 17939</strain>
    </source>
</reference>
<dbReference type="InterPro" id="IPR014284">
    <property type="entry name" value="RNA_pol_sigma-70_dom"/>
</dbReference>
<dbReference type="SUPFAM" id="SSF88946">
    <property type="entry name" value="Sigma2 domain of RNA polymerase sigma factors"/>
    <property type="match status" value="1"/>
</dbReference>
<evidence type="ECO:0000256" key="4">
    <source>
        <dbReference type="ARBA" id="ARBA00023163"/>
    </source>
</evidence>
<dbReference type="SUPFAM" id="SSF88659">
    <property type="entry name" value="Sigma3 and sigma4 domains of RNA polymerase sigma factors"/>
    <property type="match status" value="1"/>
</dbReference>